<name>A0A9P4U4M2_9PEZI</name>
<comment type="caution">
    <text evidence="1">The sequence shown here is derived from an EMBL/GenBank/DDBJ whole genome shotgun (WGS) entry which is preliminary data.</text>
</comment>
<dbReference type="AlphaFoldDB" id="A0A9P4U4M2"/>
<evidence type="ECO:0000313" key="2">
    <source>
        <dbReference type="Proteomes" id="UP000800235"/>
    </source>
</evidence>
<sequence>MSLFGCLPSSAIFARCRNRSLLWYAPFCRFWLSVPNSVGVTINATHDGGFSAPNGNATTNIRVPYSLETADALPLEGYAKIAEIQDGDEVWTAHEDYRKRDGNLVFASKAGQQRVFPKTAETYAPPAGTKYPRYAGLSIREVGLALKDILADQMLRNGEPIEEQVRDTIPALTQGPAWTSFVGNVQANDVVAVYAAGGTKPYHANLIMPEAGRVSRGRLEGYLGGWMPAIRKIVPVSESEYFETVVFGDVDAPDPFIVQTWHRVTWIRNGAVVKTEFGHSYPSFSSKQEGPPAADFYAALFKFGEYWTKHLADFTPLNLPDQSWVDMTKYAFAKELMTRPGGVYPRYGAFDRDYAGSEYDGFQDIFTATLSSNLEWGRFKHAKEVIDNYFTLFVSPKGDINMRGPEVGQFGLTLSLLTKYAQYTGDIATLERYKDKIIATAGVLVRLHEEGLALPSDNPGYGQIHGWSESDACLKGNPALYWKPYFANSAFTVRGFRDISTVDLFKAESADWRRRAEAILNTTISSINRSIFPNTNPPYVPPMPGVKATFRDAMGAAKGNSEQDWPHRLYAELLHANVLPTPLANQVVDTMRSYGATSMGVVANVAPTPSPATRDILGFISYGYALGLLYLDRIDEYVLFMYTHRYHVHSRGAWNAGEVTGTGGGASAFCVPAQLTIPNLVRWALVLEDQDEDRLFFGRGLPRAWLGTGKKISIKGAATRWGKVDYEIKLSDGVVRARINFERTVPKEFEVKLRVPRGTTLKTVTVNGKEVKVEKNEAVMVRSEGAKEFIIEGK</sequence>
<gene>
    <name evidence="1" type="ORF">EJ08DRAFT_645112</name>
</gene>
<dbReference type="Proteomes" id="UP000800235">
    <property type="component" value="Unassembled WGS sequence"/>
</dbReference>
<dbReference type="InterPro" id="IPR008928">
    <property type="entry name" value="6-hairpin_glycosidase_sf"/>
</dbReference>
<keyword evidence="2" id="KW-1185">Reference proteome</keyword>
<dbReference type="OrthoDB" id="3455587at2759"/>
<dbReference type="SUPFAM" id="SSF48208">
    <property type="entry name" value="Six-hairpin glycosidases"/>
    <property type="match status" value="1"/>
</dbReference>
<organism evidence="1 2">
    <name type="scientific">Tothia fuscella</name>
    <dbReference type="NCBI Taxonomy" id="1048955"/>
    <lineage>
        <taxon>Eukaryota</taxon>
        <taxon>Fungi</taxon>
        <taxon>Dikarya</taxon>
        <taxon>Ascomycota</taxon>
        <taxon>Pezizomycotina</taxon>
        <taxon>Dothideomycetes</taxon>
        <taxon>Pleosporomycetidae</taxon>
        <taxon>Venturiales</taxon>
        <taxon>Cylindrosympodiaceae</taxon>
        <taxon>Tothia</taxon>
    </lineage>
</organism>
<evidence type="ECO:0000313" key="1">
    <source>
        <dbReference type="EMBL" id="KAF2436102.1"/>
    </source>
</evidence>
<protein>
    <recommendedName>
        <fullName evidence="3">Tat pathway signal protein</fullName>
    </recommendedName>
</protein>
<dbReference type="GO" id="GO:0005975">
    <property type="term" value="P:carbohydrate metabolic process"/>
    <property type="evidence" value="ECO:0007669"/>
    <property type="project" value="InterPro"/>
</dbReference>
<accession>A0A9P4U4M2</accession>
<reference evidence="1" key="1">
    <citation type="journal article" date="2020" name="Stud. Mycol.">
        <title>101 Dothideomycetes genomes: a test case for predicting lifestyles and emergence of pathogens.</title>
        <authorList>
            <person name="Haridas S."/>
            <person name="Albert R."/>
            <person name="Binder M."/>
            <person name="Bloem J."/>
            <person name="Labutti K."/>
            <person name="Salamov A."/>
            <person name="Andreopoulos B."/>
            <person name="Baker S."/>
            <person name="Barry K."/>
            <person name="Bills G."/>
            <person name="Bluhm B."/>
            <person name="Cannon C."/>
            <person name="Castanera R."/>
            <person name="Culley D."/>
            <person name="Daum C."/>
            <person name="Ezra D."/>
            <person name="Gonzalez J."/>
            <person name="Henrissat B."/>
            <person name="Kuo A."/>
            <person name="Liang C."/>
            <person name="Lipzen A."/>
            <person name="Lutzoni F."/>
            <person name="Magnuson J."/>
            <person name="Mondo S."/>
            <person name="Nolan M."/>
            <person name="Ohm R."/>
            <person name="Pangilinan J."/>
            <person name="Park H.-J."/>
            <person name="Ramirez L."/>
            <person name="Alfaro M."/>
            <person name="Sun H."/>
            <person name="Tritt A."/>
            <person name="Yoshinaga Y."/>
            <person name="Zwiers L.-H."/>
            <person name="Turgeon B."/>
            <person name="Goodwin S."/>
            <person name="Spatafora J."/>
            <person name="Crous P."/>
            <person name="Grigoriev I."/>
        </authorList>
    </citation>
    <scope>NUCLEOTIDE SEQUENCE</scope>
    <source>
        <strain evidence="1">CBS 130266</strain>
    </source>
</reference>
<dbReference type="EMBL" id="MU007011">
    <property type="protein sequence ID" value="KAF2436102.1"/>
    <property type="molecule type" value="Genomic_DNA"/>
</dbReference>
<proteinExistence type="predicted"/>
<evidence type="ECO:0008006" key="3">
    <source>
        <dbReference type="Google" id="ProtNLM"/>
    </source>
</evidence>